<feature type="region of interest" description="Disordered" evidence="1">
    <location>
        <begin position="1"/>
        <end position="41"/>
    </location>
</feature>
<comment type="caution">
    <text evidence="2">The sequence shown here is derived from an EMBL/GenBank/DDBJ whole genome shotgun (WGS) entry which is preliminary data.</text>
</comment>
<dbReference type="AlphaFoldDB" id="A0A422QZ03"/>
<keyword evidence="3" id="KW-1185">Reference proteome</keyword>
<reference evidence="2" key="1">
    <citation type="submission" date="2018-05" db="EMBL/GenBank/DDBJ databases">
        <title>Reclassification of Methylarcula marina and Methylarcula terricola as Paracoccus methylarcula sp.nov., comb.nov. and Paracoccus terricola comb.nov.</title>
        <authorList>
            <person name="Shmareva M.N."/>
            <person name="Doronina N.V."/>
            <person name="Vasilenko O.V."/>
            <person name="Tarlachkov S.V."/>
            <person name="Trotsenko Y.A."/>
        </authorList>
    </citation>
    <scope>NUCLEOTIDE SEQUENCE [LARGE SCALE GENOMIC DNA]</scope>
    <source>
        <strain evidence="2">VKM B-2159</strain>
    </source>
</reference>
<dbReference type="EMBL" id="PXNQ02000003">
    <property type="protein sequence ID" value="RNF35227.1"/>
    <property type="molecule type" value="Genomic_DNA"/>
</dbReference>
<organism evidence="2 3">
    <name type="scientific">Paracoccus methylarcula</name>
    <dbReference type="NCBI Taxonomy" id="72022"/>
    <lineage>
        <taxon>Bacteria</taxon>
        <taxon>Pseudomonadati</taxon>
        <taxon>Pseudomonadota</taxon>
        <taxon>Alphaproteobacteria</taxon>
        <taxon>Rhodobacterales</taxon>
        <taxon>Paracoccaceae</taxon>
        <taxon>Paracoccus</taxon>
    </lineage>
</organism>
<evidence type="ECO:0000313" key="3">
    <source>
        <dbReference type="Proteomes" id="UP000238137"/>
    </source>
</evidence>
<dbReference type="Proteomes" id="UP000238137">
    <property type="component" value="Unassembled WGS sequence"/>
</dbReference>
<gene>
    <name evidence="2" type="ORF">A7A09_006280</name>
</gene>
<proteinExistence type="predicted"/>
<protein>
    <submittedName>
        <fullName evidence="2">Uncharacterized protein</fullName>
    </submittedName>
</protein>
<evidence type="ECO:0000256" key="1">
    <source>
        <dbReference type="SAM" id="MobiDB-lite"/>
    </source>
</evidence>
<evidence type="ECO:0000313" key="2">
    <source>
        <dbReference type="EMBL" id="RNF35227.1"/>
    </source>
</evidence>
<sequence length="69" mass="7278">MMAGLMGRYSGKNAFALPPEPFGEPGGNEIRGNSDTLGRRCAGTHKTGIDLHRMGIATPLLLTLIGQDP</sequence>
<name>A0A422QZ03_9RHOB</name>
<accession>A0A422QZ03</accession>